<sequence>MTAVADTIRMLSHLGGPECTEENIAWAADIPTGKKLLKWLASQMHAGDGDFSHSETSVASQSKEDVQSVALQTVISSISLYEDESSILSTLADHALLEATGNSSSSAYDLPSTLRCRAAAWEHEAELLEARATRLKRRREDARSTTKQMEEAINANRREVAAADEIAQEQQRQLAGLSVQVDHATRKCTENAGNLLENASQHGKSQISTLRSQLAHLERGRLAVTETVGRLHRMLDDAYAALPEGTGLQARATTLDACFRKVKADTANTSSLIAASYEDELERMVSRIEQLSPSDTEGLEGLMCFESQQENNKTAKSTLTLPLVPEVKAELEHAGLIDRISLLAQQETSVDRTSSDLRDRLLPRLQMCFDVLHTRNTLAVEAEVVVSALIEELEEINDVVEDVRRVGSNDSDQNRIPEDRFLEAVVVELLKKLLRSRSDRPTVLLNRSDLEIELASLADRSASVRKSEADWAAKLASHLNELSRSRAALLDIAYENSPMNTSAPFSPRSEEVIARDDARSRGELLRTEASRLQKESELSGRDQRKLIAFVEKWSSR</sequence>
<accession>A0AAD7XA16</accession>
<dbReference type="AlphaFoldDB" id="A0AAD7XA16"/>
<evidence type="ECO:0000313" key="2">
    <source>
        <dbReference type="EMBL" id="KAJ8473863.1"/>
    </source>
</evidence>
<reference evidence="2" key="1">
    <citation type="submission" date="2022-11" db="EMBL/GenBank/DDBJ databases">
        <title>Genome Sequence of Cubamyces cubensis.</title>
        <authorList>
            <person name="Buettner E."/>
        </authorList>
    </citation>
    <scope>NUCLEOTIDE SEQUENCE</scope>
    <source>
        <strain evidence="2">MPL-01</strain>
    </source>
</reference>
<dbReference type="Proteomes" id="UP001215151">
    <property type="component" value="Unassembled WGS sequence"/>
</dbReference>
<keyword evidence="1" id="KW-0175">Coiled coil</keyword>
<protein>
    <submittedName>
        <fullName evidence="2">Uncharacterized protein</fullName>
    </submittedName>
</protein>
<name>A0AAD7XA16_9APHY</name>
<keyword evidence="3" id="KW-1185">Reference proteome</keyword>
<feature type="coiled-coil region" evidence="1">
    <location>
        <begin position="118"/>
        <end position="187"/>
    </location>
</feature>
<dbReference type="EMBL" id="JAPEVG010000207">
    <property type="protein sequence ID" value="KAJ8473863.1"/>
    <property type="molecule type" value="Genomic_DNA"/>
</dbReference>
<organism evidence="2 3">
    <name type="scientific">Trametes cubensis</name>
    <dbReference type="NCBI Taxonomy" id="1111947"/>
    <lineage>
        <taxon>Eukaryota</taxon>
        <taxon>Fungi</taxon>
        <taxon>Dikarya</taxon>
        <taxon>Basidiomycota</taxon>
        <taxon>Agaricomycotina</taxon>
        <taxon>Agaricomycetes</taxon>
        <taxon>Polyporales</taxon>
        <taxon>Polyporaceae</taxon>
        <taxon>Trametes</taxon>
    </lineage>
</organism>
<evidence type="ECO:0000256" key="1">
    <source>
        <dbReference type="SAM" id="Coils"/>
    </source>
</evidence>
<comment type="caution">
    <text evidence="2">The sequence shown here is derived from an EMBL/GenBank/DDBJ whole genome shotgun (WGS) entry which is preliminary data.</text>
</comment>
<evidence type="ECO:0000313" key="3">
    <source>
        <dbReference type="Proteomes" id="UP001215151"/>
    </source>
</evidence>
<proteinExistence type="predicted"/>
<gene>
    <name evidence="2" type="ORF">ONZ51_g7597</name>
</gene>